<protein>
    <recommendedName>
        <fullName evidence="5">Fimbrial assembly protein PilN</fullName>
    </recommendedName>
</protein>
<dbReference type="GO" id="GO:0043107">
    <property type="term" value="P:type IV pilus-dependent motility"/>
    <property type="evidence" value="ECO:0007669"/>
    <property type="project" value="TreeGrafter"/>
</dbReference>
<keyword evidence="2" id="KW-0812">Transmembrane</keyword>
<name>A0A2S2E6B7_9ALTE</name>
<dbReference type="AlphaFoldDB" id="A0A2S2E6B7"/>
<keyword evidence="2" id="KW-1133">Transmembrane helix</keyword>
<keyword evidence="1" id="KW-0175">Coiled coil</keyword>
<dbReference type="Proteomes" id="UP000245728">
    <property type="component" value="Chromosome"/>
</dbReference>
<dbReference type="InterPro" id="IPR007813">
    <property type="entry name" value="PilN"/>
</dbReference>
<evidence type="ECO:0008006" key="5">
    <source>
        <dbReference type="Google" id="ProtNLM"/>
    </source>
</evidence>
<evidence type="ECO:0000256" key="1">
    <source>
        <dbReference type="SAM" id="Coils"/>
    </source>
</evidence>
<proteinExistence type="predicted"/>
<evidence type="ECO:0000256" key="2">
    <source>
        <dbReference type="SAM" id="Phobius"/>
    </source>
</evidence>
<accession>A0A2S2E6B7</accession>
<dbReference type="Pfam" id="PF05137">
    <property type="entry name" value="PilN"/>
    <property type="match status" value="1"/>
</dbReference>
<organism evidence="3 4">
    <name type="scientific">Saliniradius amylolyticus</name>
    <dbReference type="NCBI Taxonomy" id="2183582"/>
    <lineage>
        <taxon>Bacteria</taxon>
        <taxon>Pseudomonadati</taxon>
        <taxon>Pseudomonadota</taxon>
        <taxon>Gammaproteobacteria</taxon>
        <taxon>Alteromonadales</taxon>
        <taxon>Alteromonadaceae</taxon>
        <taxon>Saliniradius</taxon>
    </lineage>
</organism>
<dbReference type="GO" id="GO:0043683">
    <property type="term" value="P:type IV pilus assembly"/>
    <property type="evidence" value="ECO:0007669"/>
    <property type="project" value="TreeGrafter"/>
</dbReference>
<dbReference type="RefSeq" id="WP_109340717.1">
    <property type="nucleotide sequence ID" value="NZ_CP029347.1"/>
</dbReference>
<keyword evidence="2" id="KW-0472">Membrane</keyword>
<feature type="transmembrane region" description="Helical" evidence="2">
    <location>
        <begin position="21"/>
        <end position="40"/>
    </location>
</feature>
<evidence type="ECO:0000313" key="4">
    <source>
        <dbReference type="Proteomes" id="UP000245728"/>
    </source>
</evidence>
<keyword evidence="4" id="KW-1185">Reference proteome</keyword>
<evidence type="ECO:0000313" key="3">
    <source>
        <dbReference type="EMBL" id="AWL13204.1"/>
    </source>
</evidence>
<sequence>MAHINLLPWREAKRQQQKQQYLLVLLLVVMVTFALFWLIGSGVDQLIQNQTERNRYLEQEIAVLDSRIAQIKSIREQKRQVEQRMALIEQLQTSRNIAPHVLDELASIVPPGIAFRRLNRSGRTLEVSGISESNNRLSEFMRQLEVSEVFIDEDLASIVANTDTSDAVSEFKLTFALSQSVAPEIEQAEETQP</sequence>
<dbReference type="OrthoDB" id="5296173at2"/>
<dbReference type="EMBL" id="CP029347">
    <property type="protein sequence ID" value="AWL13204.1"/>
    <property type="molecule type" value="Genomic_DNA"/>
</dbReference>
<reference evidence="3 4" key="1">
    <citation type="submission" date="2018-05" db="EMBL/GenBank/DDBJ databases">
        <title>Salinimonas sp. HMF8227 Genome sequencing and assembly.</title>
        <authorList>
            <person name="Kang H."/>
            <person name="Kang J."/>
            <person name="Cha I."/>
            <person name="Kim H."/>
            <person name="Joh K."/>
        </authorList>
    </citation>
    <scope>NUCLEOTIDE SEQUENCE [LARGE SCALE GENOMIC DNA]</scope>
    <source>
        <strain evidence="3 4">HMF8227</strain>
    </source>
</reference>
<feature type="coiled-coil region" evidence="1">
    <location>
        <begin position="47"/>
        <end position="94"/>
    </location>
</feature>
<gene>
    <name evidence="3" type="ORF">HMF8227_02753</name>
</gene>
<dbReference type="InterPro" id="IPR052534">
    <property type="entry name" value="Extracell_DNA_Util/SecSys_Comp"/>
</dbReference>
<dbReference type="PANTHER" id="PTHR40278:SF2">
    <property type="entry name" value="TYPE IV PILUS INNER MEMBRANE COMPONENT PILN"/>
    <property type="match status" value="1"/>
</dbReference>
<dbReference type="PANTHER" id="PTHR40278">
    <property type="entry name" value="DNA UTILIZATION PROTEIN HOFN"/>
    <property type="match status" value="1"/>
</dbReference>
<dbReference type="KEGG" id="salh:HMF8227_02753"/>